<comment type="caution">
    <text evidence="2">The sequence shown here is derived from an EMBL/GenBank/DDBJ whole genome shotgun (WGS) entry which is preliminary data.</text>
</comment>
<dbReference type="InterPro" id="IPR010359">
    <property type="entry name" value="IrrE_HExxH"/>
</dbReference>
<sequence>MEELDMELYKPTELEQWICRIYQANGIRRCEDMEDLDHVASLFNTFIAYTEGDTKVLYDEDGDCMIFLNIYLEKREQRLAFFHELCHPAMHTGNQRSLPPSFVALQENQAGLFQQYAAMPFYMLPDFQRQRCEAGQIAEAFALPVSFVRQRLERVRRRIRQQREDLSLHSRLTATFPPVPQEPSHAAMELLTKLNRQVRNRKELRL</sequence>
<evidence type="ECO:0000313" key="3">
    <source>
        <dbReference type="Proteomes" id="UP000092024"/>
    </source>
</evidence>
<evidence type="ECO:0000313" key="2">
    <source>
        <dbReference type="EMBL" id="OBR62377.1"/>
    </source>
</evidence>
<dbReference type="STRING" id="1844972.A7K91_01805"/>
<dbReference type="EMBL" id="LYPA01000080">
    <property type="protein sequence ID" value="OBR62377.1"/>
    <property type="molecule type" value="Genomic_DNA"/>
</dbReference>
<keyword evidence="3" id="KW-1185">Reference proteome</keyword>
<gene>
    <name evidence="2" type="ORF">A7K91_01805</name>
</gene>
<reference evidence="2 3" key="1">
    <citation type="submission" date="2016-05" db="EMBL/GenBank/DDBJ databases">
        <title>Paenibacillus oryzae. sp. nov., isolated from the rice root.</title>
        <authorList>
            <person name="Zhang J."/>
            <person name="Zhang X."/>
        </authorList>
    </citation>
    <scope>NUCLEOTIDE SEQUENCE [LARGE SCALE GENOMIC DNA]</scope>
    <source>
        <strain evidence="2 3">1DrF-4</strain>
    </source>
</reference>
<accession>A0A1A5Y9W6</accession>
<dbReference type="AlphaFoldDB" id="A0A1A5Y9W6"/>
<dbReference type="OrthoDB" id="2417909at2"/>
<dbReference type="Pfam" id="PF06114">
    <property type="entry name" value="Peptidase_M78"/>
    <property type="match status" value="1"/>
</dbReference>
<evidence type="ECO:0000259" key="1">
    <source>
        <dbReference type="Pfam" id="PF06114"/>
    </source>
</evidence>
<dbReference type="RefSeq" id="WP_068687237.1">
    <property type="nucleotide sequence ID" value="NZ_LYPA01000080.1"/>
</dbReference>
<organism evidence="2 3">
    <name type="scientific">Paenibacillus oryzae</name>
    <dbReference type="NCBI Taxonomy" id="1844972"/>
    <lineage>
        <taxon>Bacteria</taxon>
        <taxon>Bacillati</taxon>
        <taxon>Bacillota</taxon>
        <taxon>Bacilli</taxon>
        <taxon>Bacillales</taxon>
        <taxon>Paenibacillaceae</taxon>
        <taxon>Paenibacillus</taxon>
    </lineage>
</organism>
<protein>
    <recommendedName>
        <fullName evidence="1">IrrE N-terminal-like domain-containing protein</fullName>
    </recommendedName>
</protein>
<feature type="domain" description="IrrE N-terminal-like" evidence="1">
    <location>
        <begin position="54"/>
        <end position="153"/>
    </location>
</feature>
<dbReference type="Proteomes" id="UP000092024">
    <property type="component" value="Unassembled WGS sequence"/>
</dbReference>
<proteinExistence type="predicted"/>
<name>A0A1A5Y9W6_9BACL</name>